<proteinExistence type="predicted"/>
<name>A0A1Q9E844_SYMMI</name>
<dbReference type="EMBL" id="LSRX01000232">
    <property type="protein sequence ID" value="OLQ03584.1"/>
    <property type="molecule type" value="Genomic_DNA"/>
</dbReference>
<gene>
    <name evidence="1" type="ORF">AK812_SmicGene13428</name>
</gene>
<accession>A0A1Q9E844</accession>
<evidence type="ECO:0000313" key="2">
    <source>
        <dbReference type="Proteomes" id="UP000186817"/>
    </source>
</evidence>
<comment type="caution">
    <text evidence="1">The sequence shown here is derived from an EMBL/GenBank/DDBJ whole genome shotgun (WGS) entry which is preliminary data.</text>
</comment>
<dbReference type="Proteomes" id="UP000186817">
    <property type="component" value="Unassembled WGS sequence"/>
</dbReference>
<protein>
    <submittedName>
        <fullName evidence="1">Uncharacterized protein</fullName>
    </submittedName>
</protein>
<keyword evidence="2" id="KW-1185">Reference proteome</keyword>
<sequence>MFASGPHHLHQAKAVTSGTRMIMAMWYSLNCKLHGEQIHMVCEVVLGHKYDIPGLVEYAAPVALGNINPENCVSQVRILRAYHDDERLGPVFEALLNKIHESPQIFKSVCETQKARPHLACTALPDGLALVTTKALVTAMSDSLIRCCAAPRRQGNPTIKANSSQVTVLNTMLHAPEESLQCSYNRE</sequence>
<dbReference type="OrthoDB" id="10273701at2759"/>
<organism evidence="1 2">
    <name type="scientific">Symbiodinium microadriaticum</name>
    <name type="common">Dinoflagellate</name>
    <name type="synonym">Zooxanthella microadriatica</name>
    <dbReference type="NCBI Taxonomy" id="2951"/>
    <lineage>
        <taxon>Eukaryota</taxon>
        <taxon>Sar</taxon>
        <taxon>Alveolata</taxon>
        <taxon>Dinophyceae</taxon>
        <taxon>Suessiales</taxon>
        <taxon>Symbiodiniaceae</taxon>
        <taxon>Symbiodinium</taxon>
    </lineage>
</organism>
<reference evidence="1 2" key="1">
    <citation type="submission" date="2016-02" db="EMBL/GenBank/DDBJ databases">
        <title>Genome analysis of coral dinoflagellate symbionts highlights evolutionary adaptations to a symbiotic lifestyle.</title>
        <authorList>
            <person name="Aranda M."/>
            <person name="Li Y."/>
            <person name="Liew Y.J."/>
            <person name="Baumgarten S."/>
            <person name="Simakov O."/>
            <person name="Wilson M."/>
            <person name="Piel J."/>
            <person name="Ashoor H."/>
            <person name="Bougouffa S."/>
            <person name="Bajic V.B."/>
            <person name="Ryu T."/>
            <person name="Ravasi T."/>
            <person name="Bayer T."/>
            <person name="Micklem G."/>
            <person name="Kim H."/>
            <person name="Bhak J."/>
            <person name="Lajeunesse T.C."/>
            <person name="Voolstra C.R."/>
        </authorList>
    </citation>
    <scope>NUCLEOTIDE SEQUENCE [LARGE SCALE GENOMIC DNA]</scope>
    <source>
        <strain evidence="1 2">CCMP2467</strain>
    </source>
</reference>
<dbReference type="AlphaFoldDB" id="A0A1Q9E844"/>
<evidence type="ECO:0000313" key="1">
    <source>
        <dbReference type="EMBL" id="OLQ03584.1"/>
    </source>
</evidence>